<organism evidence="2 3">
    <name type="scientific">Scylla paramamosain</name>
    <name type="common">Mud crab</name>
    <dbReference type="NCBI Taxonomy" id="85552"/>
    <lineage>
        <taxon>Eukaryota</taxon>
        <taxon>Metazoa</taxon>
        <taxon>Ecdysozoa</taxon>
        <taxon>Arthropoda</taxon>
        <taxon>Crustacea</taxon>
        <taxon>Multicrustacea</taxon>
        <taxon>Malacostraca</taxon>
        <taxon>Eumalacostraca</taxon>
        <taxon>Eucarida</taxon>
        <taxon>Decapoda</taxon>
        <taxon>Pleocyemata</taxon>
        <taxon>Brachyura</taxon>
        <taxon>Eubrachyura</taxon>
        <taxon>Portunoidea</taxon>
        <taxon>Portunidae</taxon>
        <taxon>Portuninae</taxon>
        <taxon>Scylla</taxon>
    </lineage>
</organism>
<reference evidence="2 3" key="1">
    <citation type="submission" date="2023-03" db="EMBL/GenBank/DDBJ databases">
        <title>High-quality genome of Scylla paramamosain provides insights in environmental adaptation.</title>
        <authorList>
            <person name="Zhang L."/>
        </authorList>
    </citation>
    <scope>NUCLEOTIDE SEQUENCE [LARGE SCALE GENOMIC DNA]</scope>
    <source>
        <strain evidence="2">LZ_2023a</strain>
        <tissue evidence="2">Muscle</tissue>
    </source>
</reference>
<protein>
    <submittedName>
        <fullName evidence="2">Uncharacterized protein</fullName>
    </submittedName>
</protein>
<dbReference type="EMBL" id="JARAKH010000025">
    <property type="protein sequence ID" value="KAK8390850.1"/>
    <property type="molecule type" value="Genomic_DNA"/>
</dbReference>
<feature type="region of interest" description="Disordered" evidence="1">
    <location>
        <begin position="202"/>
        <end position="242"/>
    </location>
</feature>
<name>A0AAW0TT27_SCYPA</name>
<feature type="region of interest" description="Disordered" evidence="1">
    <location>
        <begin position="33"/>
        <end position="94"/>
    </location>
</feature>
<sequence length="262" mass="28083">MTHREAQNGRGRKGDTVALSGTLTEAAVITQVSRRPTALRHHHKEYGPKSGCSAMFRHSPLDRSPRGLDLAVTSPLRPAPRPAQRSTSESEYQQTPLGDIHAATYKPALEVPLGRRSQQDKAAKSEQRTPARKDIAKHITLGHAGREGASPAALSGQHAAVTANSHSVSLTLPHWDKRAWVAMVCEKGTPPPTMARDQLRAAAGTHPALPTSLPPTLPPSARPARPHLPGPDLRSGARHAPPARLTVARLVMHTGDCEPVSR</sequence>
<evidence type="ECO:0000256" key="1">
    <source>
        <dbReference type="SAM" id="MobiDB-lite"/>
    </source>
</evidence>
<feature type="region of interest" description="Disordered" evidence="1">
    <location>
        <begin position="110"/>
        <end position="133"/>
    </location>
</feature>
<gene>
    <name evidence="2" type="ORF">O3P69_010517</name>
</gene>
<evidence type="ECO:0000313" key="2">
    <source>
        <dbReference type="EMBL" id="KAK8390850.1"/>
    </source>
</evidence>
<feature type="compositionally biased region" description="Basic and acidic residues" evidence="1">
    <location>
        <begin position="117"/>
        <end position="133"/>
    </location>
</feature>
<feature type="compositionally biased region" description="Polar residues" evidence="1">
    <location>
        <begin position="84"/>
        <end position="94"/>
    </location>
</feature>
<feature type="compositionally biased region" description="Pro residues" evidence="1">
    <location>
        <begin position="212"/>
        <end position="229"/>
    </location>
</feature>
<proteinExistence type="predicted"/>
<comment type="caution">
    <text evidence="2">The sequence shown here is derived from an EMBL/GenBank/DDBJ whole genome shotgun (WGS) entry which is preliminary data.</text>
</comment>
<dbReference type="Proteomes" id="UP001487740">
    <property type="component" value="Unassembled WGS sequence"/>
</dbReference>
<dbReference type="AlphaFoldDB" id="A0AAW0TT27"/>
<accession>A0AAW0TT27</accession>
<keyword evidence="3" id="KW-1185">Reference proteome</keyword>
<evidence type="ECO:0000313" key="3">
    <source>
        <dbReference type="Proteomes" id="UP001487740"/>
    </source>
</evidence>